<name>A0ABN1IY63_9GAMM</name>
<sequence>MTNAVGKARGVLRHSPGPGIFHHARLMPSASLRGSVEHFWIVRWDLCGHAPQLRETLPHPNVHLVFERGLTRIFGVHTTRFTRVLEGSGCVFGVKFRPGGFYPFLRKPVATIANGSLSLQDIFGDAAGSLEDEVLACVDETGMVEVATRFLNAHRPPPDAHIDRVASLVADIADDRSLTTVERLVERYGVGKRALQRLFNTYVGVSPKWVINRYRLHEAIERLAAGDAVDWAAFAIDLGYFDQAHFIRDFRNLVGRPPGEYATAAKG</sequence>
<dbReference type="SMART" id="SM00342">
    <property type="entry name" value="HTH_ARAC"/>
    <property type="match status" value="1"/>
</dbReference>
<evidence type="ECO:0000256" key="1">
    <source>
        <dbReference type="ARBA" id="ARBA00023015"/>
    </source>
</evidence>
<gene>
    <name evidence="5" type="ORF">GCM10009105_36060</name>
</gene>
<proteinExistence type="predicted"/>
<dbReference type="EMBL" id="BAAAEU010000027">
    <property type="protein sequence ID" value="GAA0723826.1"/>
    <property type="molecule type" value="Genomic_DNA"/>
</dbReference>
<evidence type="ECO:0000313" key="5">
    <source>
        <dbReference type="EMBL" id="GAA0723826.1"/>
    </source>
</evidence>
<dbReference type="PROSITE" id="PS01124">
    <property type="entry name" value="HTH_ARAC_FAMILY_2"/>
    <property type="match status" value="1"/>
</dbReference>
<dbReference type="Proteomes" id="UP001501523">
    <property type="component" value="Unassembled WGS sequence"/>
</dbReference>
<evidence type="ECO:0000256" key="3">
    <source>
        <dbReference type="ARBA" id="ARBA00023163"/>
    </source>
</evidence>
<dbReference type="RefSeq" id="WP_343793802.1">
    <property type="nucleotide sequence ID" value="NZ_BAAAEU010000027.1"/>
</dbReference>
<keyword evidence="1" id="KW-0805">Transcription regulation</keyword>
<dbReference type="PANTHER" id="PTHR46796">
    <property type="entry name" value="HTH-TYPE TRANSCRIPTIONAL ACTIVATOR RHAS-RELATED"/>
    <property type="match status" value="1"/>
</dbReference>
<dbReference type="Pfam" id="PF20240">
    <property type="entry name" value="DUF6597"/>
    <property type="match status" value="1"/>
</dbReference>
<dbReference type="Gene3D" id="1.10.10.60">
    <property type="entry name" value="Homeodomain-like"/>
    <property type="match status" value="1"/>
</dbReference>
<dbReference type="InterPro" id="IPR009057">
    <property type="entry name" value="Homeodomain-like_sf"/>
</dbReference>
<dbReference type="InterPro" id="IPR046532">
    <property type="entry name" value="DUF6597"/>
</dbReference>
<organism evidence="5 6">
    <name type="scientific">Dokdonella soli</name>
    <dbReference type="NCBI Taxonomy" id="529810"/>
    <lineage>
        <taxon>Bacteria</taxon>
        <taxon>Pseudomonadati</taxon>
        <taxon>Pseudomonadota</taxon>
        <taxon>Gammaproteobacteria</taxon>
        <taxon>Lysobacterales</taxon>
        <taxon>Rhodanobacteraceae</taxon>
        <taxon>Dokdonella</taxon>
    </lineage>
</organism>
<evidence type="ECO:0000256" key="2">
    <source>
        <dbReference type="ARBA" id="ARBA00023125"/>
    </source>
</evidence>
<comment type="caution">
    <text evidence="5">The sequence shown here is derived from an EMBL/GenBank/DDBJ whole genome shotgun (WGS) entry which is preliminary data.</text>
</comment>
<reference evidence="5 6" key="1">
    <citation type="journal article" date="2019" name="Int. J. Syst. Evol. Microbiol.">
        <title>The Global Catalogue of Microorganisms (GCM) 10K type strain sequencing project: providing services to taxonomists for standard genome sequencing and annotation.</title>
        <authorList>
            <consortium name="The Broad Institute Genomics Platform"/>
            <consortium name="The Broad Institute Genome Sequencing Center for Infectious Disease"/>
            <person name="Wu L."/>
            <person name="Ma J."/>
        </authorList>
    </citation>
    <scope>NUCLEOTIDE SEQUENCE [LARGE SCALE GENOMIC DNA]</scope>
    <source>
        <strain evidence="5 6">JCM 15421</strain>
    </source>
</reference>
<protein>
    <submittedName>
        <fullName evidence="5">Helix-turn-helix domain-containing protein</fullName>
    </submittedName>
</protein>
<evidence type="ECO:0000259" key="4">
    <source>
        <dbReference type="PROSITE" id="PS01124"/>
    </source>
</evidence>
<dbReference type="InterPro" id="IPR050204">
    <property type="entry name" value="AraC_XylS_family_regulators"/>
</dbReference>
<accession>A0ABN1IY63</accession>
<keyword evidence="6" id="KW-1185">Reference proteome</keyword>
<dbReference type="SUPFAM" id="SSF46689">
    <property type="entry name" value="Homeodomain-like"/>
    <property type="match status" value="1"/>
</dbReference>
<dbReference type="Pfam" id="PF12833">
    <property type="entry name" value="HTH_18"/>
    <property type="match status" value="1"/>
</dbReference>
<dbReference type="InterPro" id="IPR018060">
    <property type="entry name" value="HTH_AraC"/>
</dbReference>
<keyword evidence="3" id="KW-0804">Transcription</keyword>
<evidence type="ECO:0000313" key="6">
    <source>
        <dbReference type="Proteomes" id="UP001501523"/>
    </source>
</evidence>
<feature type="domain" description="HTH araC/xylS-type" evidence="4">
    <location>
        <begin position="163"/>
        <end position="264"/>
    </location>
</feature>
<keyword evidence="2" id="KW-0238">DNA-binding</keyword>